<evidence type="ECO:0000313" key="3">
    <source>
        <dbReference type="Proteomes" id="UP000272942"/>
    </source>
</evidence>
<dbReference type="GO" id="GO:0051087">
    <property type="term" value="F:protein-folding chaperone binding"/>
    <property type="evidence" value="ECO:0007669"/>
    <property type="project" value="InterPro"/>
</dbReference>
<dbReference type="PANTHER" id="PTHR21083:SF0">
    <property type="entry name" value="DYNEIN AXONEMAL ASSEMBLY FACTOR 6"/>
    <property type="match status" value="1"/>
</dbReference>
<proteinExistence type="predicted"/>
<protein>
    <submittedName>
        <fullName evidence="4">PIH1_CS domain-containing protein</fullName>
    </submittedName>
</protein>
<reference evidence="4" key="1">
    <citation type="submission" date="2016-06" db="UniProtKB">
        <authorList>
            <consortium name="WormBaseParasite"/>
        </authorList>
    </citation>
    <scope>IDENTIFICATION</scope>
</reference>
<name>A0A183AK52_9TREM</name>
<dbReference type="GO" id="GO:0045505">
    <property type="term" value="F:dynein intermediate chain binding"/>
    <property type="evidence" value="ECO:0007669"/>
    <property type="project" value="TreeGrafter"/>
</dbReference>
<dbReference type="GO" id="GO:0005737">
    <property type="term" value="C:cytoplasm"/>
    <property type="evidence" value="ECO:0007669"/>
    <property type="project" value="TreeGrafter"/>
</dbReference>
<keyword evidence="3" id="KW-1185">Reference proteome</keyword>
<dbReference type="InterPro" id="IPR026697">
    <property type="entry name" value="DNAAF6"/>
</dbReference>
<accession>A0A183AK52</accession>
<dbReference type="GO" id="GO:0070286">
    <property type="term" value="P:axonemal dynein complex assembly"/>
    <property type="evidence" value="ECO:0007669"/>
    <property type="project" value="InterPro"/>
</dbReference>
<dbReference type="AlphaFoldDB" id="A0A183AK52"/>
<organism evidence="4">
    <name type="scientific">Echinostoma caproni</name>
    <dbReference type="NCBI Taxonomy" id="27848"/>
    <lineage>
        <taxon>Eukaryota</taxon>
        <taxon>Metazoa</taxon>
        <taxon>Spiralia</taxon>
        <taxon>Lophotrochozoa</taxon>
        <taxon>Platyhelminthes</taxon>
        <taxon>Trematoda</taxon>
        <taxon>Digenea</taxon>
        <taxon>Plagiorchiida</taxon>
        <taxon>Echinostomata</taxon>
        <taxon>Echinostomatoidea</taxon>
        <taxon>Echinostomatidae</taxon>
        <taxon>Echinostoma</taxon>
    </lineage>
</organism>
<dbReference type="Proteomes" id="UP000272942">
    <property type="component" value="Unassembled WGS sequence"/>
</dbReference>
<feature type="region of interest" description="Disordered" evidence="1">
    <location>
        <begin position="1"/>
        <end position="21"/>
    </location>
</feature>
<reference evidence="2 3" key="2">
    <citation type="submission" date="2018-11" db="EMBL/GenBank/DDBJ databases">
        <authorList>
            <consortium name="Pathogen Informatics"/>
        </authorList>
    </citation>
    <scope>NUCLEOTIDE SEQUENCE [LARGE SCALE GENOMIC DNA]</scope>
    <source>
        <strain evidence="2 3">Egypt</strain>
    </source>
</reference>
<evidence type="ECO:0000256" key="1">
    <source>
        <dbReference type="SAM" id="MobiDB-lite"/>
    </source>
</evidence>
<sequence>MVSVKGDAPVKKNNPDDIWDIDEIPEGTQFEDIHDPRPQPEYDLFYKQSVTAEDIYLQMGLKNPTTASCEFLVARIKLPGTKSDDIKLDVKEKFLDLRTPKL</sequence>
<dbReference type="WBParaSite" id="ECPE_0000735301-mRNA-1">
    <property type="protein sequence ID" value="ECPE_0000735301-mRNA-1"/>
    <property type="gene ID" value="ECPE_0000735301"/>
</dbReference>
<evidence type="ECO:0000313" key="4">
    <source>
        <dbReference type="WBParaSite" id="ECPE_0000735301-mRNA-1"/>
    </source>
</evidence>
<dbReference type="PANTHER" id="PTHR21083">
    <property type="entry name" value="TWISTER"/>
    <property type="match status" value="1"/>
</dbReference>
<dbReference type="OrthoDB" id="25887at2759"/>
<dbReference type="EMBL" id="UZAN01044462">
    <property type="protein sequence ID" value="VDP80819.1"/>
    <property type="molecule type" value="Genomic_DNA"/>
</dbReference>
<evidence type="ECO:0000313" key="2">
    <source>
        <dbReference type="EMBL" id="VDP80819.1"/>
    </source>
</evidence>
<gene>
    <name evidence="2" type="ORF">ECPE_LOCUS7337</name>
</gene>